<feature type="region of interest" description="Disordered" evidence="2">
    <location>
        <begin position="361"/>
        <end position="413"/>
    </location>
</feature>
<dbReference type="Gene3D" id="2.40.30.170">
    <property type="match status" value="1"/>
</dbReference>
<dbReference type="EMBL" id="LAZR01024837">
    <property type="protein sequence ID" value="KKL73843.1"/>
    <property type="molecule type" value="Genomic_DNA"/>
</dbReference>
<dbReference type="AlphaFoldDB" id="A0A0F9EIE0"/>
<evidence type="ECO:0000313" key="5">
    <source>
        <dbReference type="EMBL" id="KKL73843.1"/>
    </source>
</evidence>
<keyword evidence="3" id="KW-0472">Membrane</keyword>
<organism evidence="5">
    <name type="scientific">marine sediment metagenome</name>
    <dbReference type="NCBI Taxonomy" id="412755"/>
    <lineage>
        <taxon>unclassified sequences</taxon>
        <taxon>metagenomes</taxon>
        <taxon>ecological metagenomes</taxon>
    </lineage>
</organism>
<feature type="transmembrane region" description="Helical" evidence="3">
    <location>
        <begin position="24"/>
        <end position="43"/>
    </location>
</feature>
<feature type="coiled-coil region" evidence="1">
    <location>
        <begin position="128"/>
        <end position="186"/>
    </location>
</feature>
<accession>A0A0F9EIE0</accession>
<protein>
    <recommendedName>
        <fullName evidence="4">CusB-like beta-barrel domain-containing protein</fullName>
    </recommendedName>
</protein>
<evidence type="ECO:0000256" key="1">
    <source>
        <dbReference type="SAM" id="Coils"/>
    </source>
</evidence>
<dbReference type="NCBIfam" id="TIGR01730">
    <property type="entry name" value="RND_mfp"/>
    <property type="match status" value="1"/>
</dbReference>
<gene>
    <name evidence="5" type="ORF">LCGC14_2070840</name>
</gene>
<dbReference type="InterPro" id="IPR058792">
    <property type="entry name" value="Beta-barrel_RND_2"/>
</dbReference>
<comment type="caution">
    <text evidence="5">The sequence shown here is derived from an EMBL/GenBank/DDBJ whole genome shotgun (WGS) entry which is preliminary data.</text>
</comment>
<sequence>MSDTSPERKTLSFDSDAGSKRSKFIAGGIAVLIGLWMGSGYIIPSEETEAAAPAPISPKAVTVAVRRSQADNVTQVFVAEGQALPDRDTMVRAESGGEIAEVLVAKGAVLEAGDLIARLSTTARDSDLARAREELNRAQREYDNAEALLERGVSTVDRVSQARATLASAQASVTTAEEALNNTEIRAPFPGRLEMLDISAGEFVSTGDDIARLVDNTPLTIQVQVPQQALKDVKEGQEADVTFITGAEAQGEVQFVSSSASAETRTFTAEIRVENTDGAIPAGISARVRIPTGETRAHFVSPAILSLDTNGTLGVKTVNDENKVVFNKIAIVRAQTDGIWIAGLPDEAEIITIGQGFVNDGETVNPQAETSTEDAPEKQPMTGVPEIDESEDTAAGAGQITGSAEAAQPERVE</sequence>
<evidence type="ECO:0000256" key="2">
    <source>
        <dbReference type="SAM" id="MobiDB-lite"/>
    </source>
</evidence>
<keyword evidence="1" id="KW-0175">Coiled coil</keyword>
<dbReference type="SUPFAM" id="SSF111369">
    <property type="entry name" value="HlyD-like secretion proteins"/>
    <property type="match status" value="1"/>
</dbReference>
<name>A0A0F9EIE0_9ZZZZ</name>
<reference evidence="5" key="1">
    <citation type="journal article" date="2015" name="Nature">
        <title>Complex archaea that bridge the gap between prokaryotes and eukaryotes.</title>
        <authorList>
            <person name="Spang A."/>
            <person name="Saw J.H."/>
            <person name="Jorgensen S.L."/>
            <person name="Zaremba-Niedzwiedzka K."/>
            <person name="Martijn J."/>
            <person name="Lind A.E."/>
            <person name="van Eijk R."/>
            <person name="Schleper C."/>
            <person name="Guy L."/>
            <person name="Ettema T.J."/>
        </authorList>
    </citation>
    <scope>NUCLEOTIDE SEQUENCE</scope>
</reference>
<dbReference type="GO" id="GO:1990281">
    <property type="term" value="C:efflux pump complex"/>
    <property type="evidence" value="ECO:0007669"/>
    <property type="project" value="TreeGrafter"/>
</dbReference>
<dbReference type="PANTHER" id="PTHR30469">
    <property type="entry name" value="MULTIDRUG RESISTANCE PROTEIN MDTA"/>
    <property type="match status" value="1"/>
</dbReference>
<evidence type="ECO:0000259" key="4">
    <source>
        <dbReference type="Pfam" id="PF25954"/>
    </source>
</evidence>
<keyword evidence="3" id="KW-0812">Transmembrane</keyword>
<dbReference type="Pfam" id="PF25954">
    <property type="entry name" value="Beta-barrel_RND_2"/>
    <property type="match status" value="1"/>
</dbReference>
<feature type="domain" description="CusB-like beta-barrel" evidence="4">
    <location>
        <begin position="221"/>
        <end position="290"/>
    </location>
</feature>
<dbReference type="Gene3D" id="1.10.287.470">
    <property type="entry name" value="Helix hairpin bin"/>
    <property type="match status" value="1"/>
</dbReference>
<evidence type="ECO:0000256" key="3">
    <source>
        <dbReference type="SAM" id="Phobius"/>
    </source>
</evidence>
<dbReference type="Gene3D" id="2.40.420.20">
    <property type="match status" value="1"/>
</dbReference>
<keyword evidence="3" id="KW-1133">Transmembrane helix</keyword>
<dbReference type="GO" id="GO:0015562">
    <property type="term" value="F:efflux transmembrane transporter activity"/>
    <property type="evidence" value="ECO:0007669"/>
    <property type="project" value="TreeGrafter"/>
</dbReference>
<dbReference type="InterPro" id="IPR006143">
    <property type="entry name" value="RND_pump_MFP"/>
</dbReference>
<proteinExistence type="predicted"/>
<dbReference type="Gene3D" id="2.40.50.100">
    <property type="match status" value="1"/>
</dbReference>
<dbReference type="PANTHER" id="PTHR30469:SF29">
    <property type="entry name" value="BLR2860 PROTEIN"/>
    <property type="match status" value="1"/>
</dbReference>